<feature type="region of interest" description="Disordered" evidence="1">
    <location>
        <begin position="1881"/>
        <end position="1981"/>
    </location>
</feature>
<dbReference type="Pfam" id="PF14874">
    <property type="entry name" value="PapD-like"/>
    <property type="match status" value="1"/>
</dbReference>
<feature type="compositionally biased region" description="Acidic residues" evidence="1">
    <location>
        <begin position="1057"/>
        <end position="1075"/>
    </location>
</feature>
<dbReference type="GeneID" id="20249028"/>
<protein>
    <recommendedName>
        <fullName evidence="4">Sperm-associated antigen 17</fullName>
    </recommendedName>
</protein>
<feature type="compositionally biased region" description="Basic and acidic residues" evidence="1">
    <location>
        <begin position="1076"/>
        <end position="1095"/>
    </location>
</feature>
<feature type="compositionally biased region" description="Polar residues" evidence="1">
    <location>
        <begin position="695"/>
        <end position="710"/>
    </location>
</feature>
<dbReference type="GO" id="GO:0003351">
    <property type="term" value="P:epithelial cilium movement involved in extracellular fluid movement"/>
    <property type="evidence" value="ECO:0007669"/>
    <property type="project" value="TreeGrafter"/>
</dbReference>
<dbReference type="OMA" id="HYATVIT"/>
<dbReference type="Gene3D" id="2.60.450.20">
    <property type="match status" value="2"/>
</dbReference>
<gene>
    <name evidence="2" type="ORF">LOTGIDRAFT_232733</name>
</gene>
<feature type="compositionally biased region" description="Basic and acidic residues" evidence="1">
    <location>
        <begin position="153"/>
        <end position="166"/>
    </location>
</feature>
<feature type="region of interest" description="Disordered" evidence="1">
    <location>
        <begin position="1"/>
        <end position="22"/>
    </location>
</feature>
<dbReference type="GO" id="GO:1990716">
    <property type="term" value="C:axonemal central apparatus"/>
    <property type="evidence" value="ECO:0007669"/>
    <property type="project" value="TreeGrafter"/>
</dbReference>
<dbReference type="EMBL" id="KB201931">
    <property type="protein sequence ID" value="ESO93308.1"/>
    <property type="molecule type" value="Genomic_DNA"/>
</dbReference>
<feature type="region of interest" description="Disordered" evidence="1">
    <location>
        <begin position="374"/>
        <end position="403"/>
    </location>
</feature>
<dbReference type="PANTHER" id="PTHR21963:SF1">
    <property type="entry name" value="SPERM-ASSOCIATED ANTIGEN 17"/>
    <property type="match status" value="1"/>
</dbReference>
<feature type="compositionally biased region" description="Basic and acidic residues" evidence="1">
    <location>
        <begin position="945"/>
        <end position="957"/>
    </location>
</feature>
<feature type="region of interest" description="Disordered" evidence="1">
    <location>
        <begin position="1801"/>
        <end position="1867"/>
    </location>
</feature>
<feature type="compositionally biased region" description="Basic and acidic residues" evidence="1">
    <location>
        <begin position="184"/>
        <end position="202"/>
    </location>
</feature>
<feature type="compositionally biased region" description="Polar residues" evidence="1">
    <location>
        <begin position="1322"/>
        <end position="1331"/>
    </location>
</feature>
<dbReference type="GO" id="GO:1904158">
    <property type="term" value="P:axonemal central apparatus assembly"/>
    <property type="evidence" value="ECO:0007669"/>
    <property type="project" value="TreeGrafter"/>
</dbReference>
<evidence type="ECO:0000256" key="1">
    <source>
        <dbReference type="SAM" id="MobiDB-lite"/>
    </source>
</evidence>
<dbReference type="InterPro" id="IPR026173">
    <property type="entry name" value="SPAG17"/>
</dbReference>
<dbReference type="InterPro" id="IPR047002">
    <property type="entry name" value="Tcp10_C_sf"/>
</dbReference>
<name>V3ZPH0_LOTGI</name>
<feature type="compositionally biased region" description="Basic residues" evidence="1">
    <location>
        <begin position="881"/>
        <end position="891"/>
    </location>
</feature>
<sequence>MSKAGKRVKSGTAPQGGSKWDIALQSTPLEEENWKSNITFVVGNSPEDYSHIKLLGQAVLGGTRKLFSLISKDDLIQEVQDLGNPKVKKTKENPQNFEICEACKLHLDLGDEIPLPLLAKLIKYRLLNIKQKDLKRRELEKKANAPEAASGQDKGKKDKGGKDRGKSPSKKGGKKTPEPPSAKEGSKLRKRGEEDVESKFLDDEPDDGAQHYVIIYGFHQPHLFTHLSEVGINVDCILRISSQDYSIFQQPSTENNPDEKAANAELILKEERKQLKKELKKFWKDILLVLQKNSDNSKLHDIAILDYEIKTILFPSNIEDPEQKLNFCTTLFEDVACKIYDLIDSRRLYHTYLENLKLSHVPVVGQPHIQHIDGQSTASAATPAPGGAAPVSATALPPDSATEAPSVDMRYYSDLMNCVPQESASVPLILHCMLEQVVATEENKEPPSEQVPPQRSDGLNPQLASYLSSMAFKLALSEDEHKSLGETMDLPEIPPNAPPQPLLMNYHDENTVRCHHLKPQYSLDPKQVEEDMLQFSPFSEVVKLERPTTPVAKERAARLQELIHFCANEMMTQAEIDRAFKQFLFECMDLTTTDSNGFIMTLEGEGLEHSAIPWDDPYPFFKGMIPHHEKHLDIQVPSESSASSYEEKINNDMVVPETRSSRVGFVDDIIDNVSQTKSRPSSSDSKKGILKPRSRSQSPTHGGRSRSNSVHFMKEEGEPLPLNADELKEFEGIKEEDIKEKTIEDSMMEVVDAQKRNLDEFCISEYYEPNVLLQVLRDAAYYLPFVNTYYNKRDHSLMLVLHSPHNSELQSHVDWHTELHSNMGFRNYIEYVQESIGEWLKEKQAEYDAKMLSKEVEKLQFEDEAAALLAEKMKQPDSPKKSSRARTKSPKTSRNSSVEKLASEKSSQFIRAGSLKAQKEEADKIKAEEEEKERLSQMKRSKSSQKKEEKEEKEKKRPGSRGSAKSKTSTKEIEPQQESIPLDLHEEEKYWPFTGFDVGNNLIHVSGITTSLFPSDGGQIRVERTEFVQGTTSINSTVLKDGHIFSVHILEPKEDEIISEDEEEEQQLDKDEEEEKKDLPEKCEQEKFEKDGAEGKKVVKSSFGSVTATLNDGMTLAVSQFGSTGEVPEGKKYEPQPYMPPVSSPTPVSQPASPGKGKKGEKTKEKGVPTPEPPQIQAEDGDKEEDTKDDQNSSNQSFQQLFLTCPDGLHVRYFLESSIGIKADSVLDRRLLVKQSYPYKTKGIQACESRRKKYMLSEQSRVIASDGTVVKTMVDGTVEVLYADGTISSRVGKWPLASSRNSSPQRNTSGRSDSPTKKNVRSKGSSKNLSAKKQEEAPVDEEEKKCRWITTYPNGEKYSVRTDGTVEDLKPVMICLASDPETRQSMATRDDKVVTVSYPDGTTIVEHSDGTRITTYYCESAVPLDDEDETGETPISDVRTTKFVKVECPAYATVEFNCSTSENLTIFGNNTSVNVFPDGFYMIQHIDGGRIQVDTEGTVTYYARLDRPKDNLQRELQYVLRHNADVICETVDTEGNIFNVKHTGDFSVAEKNPAIAVCKDPITECPGVFGINVLKPFLGGPSQQWFKDYDLDSIIPNGIRSRDLTNLPPKEYKKPGPPFGTNVGKGLAIGSTQKTSRRVAILKCPDILEIRQLVQYEPITDPLRIKLCNGLRSYAEYVMARNKESEMMQVNDPRSKKEQMLAHDLNKSVARQLGSGCEELQEQPSYDPTTVKEIYESATTAPEPSPPPTPMPKRKASDWERDQKEIALELEGRAMLRNKTIPKYFDSELGMAFFQLQSKGREEVKVENEENKSDGTEVVNGDNNSINRTPPTPSTGLPTQSQAVVVSENSDQSVTSVSPGVNGVSQGSLKLETPISAYTAGTLDTNATPSGVRPLNPTPAHATGQGSPAPVRPENPTPNKVGKSAPYRPGNPTPKRAGGITSTPSDGDQTSIRKSVTIKEEEDDDTILSTSNGPSRESDKFTKSLRLTVTGDPRSDSVSLPESIMGARPNAEKNIKFLEIEEPVRRKVKNTMITGATEKGRAELEDMRGLNILPDKVNFGVLREGYTYSYSVYLKNTGVDTCRYKIKQPPPATGLKVIYKPGPVAAGMRAELRLELFAIAVGVEGESGVGGIEHNLQITTETDKLYLPVRATILTAQEYEQRISQNRGYQRTAGTSLISTRPPSSTGIIRTRKDNLPLGITA</sequence>
<feature type="region of interest" description="Disordered" evidence="1">
    <location>
        <begin position="440"/>
        <end position="459"/>
    </location>
</feature>
<keyword evidence="3" id="KW-1185">Reference proteome</keyword>
<evidence type="ECO:0008006" key="4">
    <source>
        <dbReference type="Google" id="ProtNLM"/>
    </source>
</evidence>
<feature type="compositionally biased region" description="Basic and acidic residues" evidence="1">
    <location>
        <begin position="1158"/>
        <end position="1167"/>
    </location>
</feature>
<dbReference type="OrthoDB" id="10257153at2759"/>
<feature type="compositionally biased region" description="Basic and acidic residues" evidence="1">
    <location>
        <begin position="1332"/>
        <end position="1344"/>
    </location>
</feature>
<feature type="region of interest" description="Disordered" evidence="1">
    <location>
        <begin position="671"/>
        <end position="711"/>
    </location>
</feature>
<dbReference type="Proteomes" id="UP000030746">
    <property type="component" value="Unassembled WGS sequence"/>
</dbReference>
<feature type="compositionally biased region" description="Basic and acidic residues" evidence="1">
    <location>
        <begin position="1801"/>
        <end position="1815"/>
    </location>
</feature>
<organism evidence="2 3">
    <name type="scientific">Lottia gigantea</name>
    <name type="common">Giant owl limpet</name>
    <dbReference type="NCBI Taxonomy" id="225164"/>
    <lineage>
        <taxon>Eukaryota</taxon>
        <taxon>Metazoa</taxon>
        <taxon>Spiralia</taxon>
        <taxon>Lophotrochozoa</taxon>
        <taxon>Mollusca</taxon>
        <taxon>Gastropoda</taxon>
        <taxon>Patellogastropoda</taxon>
        <taxon>Lottioidea</taxon>
        <taxon>Lottiidae</taxon>
        <taxon>Lottia</taxon>
    </lineage>
</organism>
<dbReference type="CTD" id="20249028"/>
<dbReference type="KEGG" id="lgi:LOTGIDRAFT_232733"/>
<feature type="compositionally biased region" description="Polar residues" evidence="1">
    <location>
        <begin position="892"/>
        <end position="909"/>
    </location>
</feature>
<feature type="region of interest" description="Disordered" evidence="1">
    <location>
        <begin position="1737"/>
        <end position="1760"/>
    </location>
</feature>
<feature type="compositionally biased region" description="Low complexity" evidence="1">
    <location>
        <begin position="1145"/>
        <end position="1155"/>
    </location>
</feature>
<dbReference type="RefSeq" id="XP_009056007.1">
    <property type="nucleotide sequence ID" value="XM_009057759.1"/>
</dbReference>
<feature type="compositionally biased region" description="Polar residues" evidence="1">
    <location>
        <begin position="1940"/>
        <end position="1954"/>
    </location>
</feature>
<feature type="region of interest" description="Disordered" evidence="1">
    <location>
        <begin position="1122"/>
        <end position="1195"/>
    </location>
</feature>
<feature type="region of interest" description="Disordered" evidence="1">
    <location>
        <begin position="1055"/>
        <end position="1095"/>
    </location>
</feature>
<feature type="compositionally biased region" description="Basic and acidic residues" evidence="1">
    <location>
        <begin position="871"/>
        <end position="880"/>
    </location>
</feature>
<dbReference type="PANTHER" id="PTHR21963">
    <property type="entry name" value="PF6"/>
    <property type="match status" value="1"/>
</dbReference>
<feature type="compositionally biased region" description="Basic and acidic residues" evidence="1">
    <location>
        <begin position="917"/>
        <end position="936"/>
    </location>
</feature>
<dbReference type="GO" id="GO:0005576">
    <property type="term" value="C:extracellular region"/>
    <property type="evidence" value="ECO:0007669"/>
    <property type="project" value="GOC"/>
</dbReference>
<dbReference type="STRING" id="225164.V3ZPH0"/>
<feature type="compositionally biased region" description="Polar residues" evidence="1">
    <location>
        <begin position="672"/>
        <end position="683"/>
    </location>
</feature>
<proteinExistence type="predicted"/>
<accession>V3ZPH0</accession>
<dbReference type="HOGENOM" id="CLU_001433_0_0_1"/>
<evidence type="ECO:0000313" key="2">
    <source>
        <dbReference type="EMBL" id="ESO93308.1"/>
    </source>
</evidence>
<feature type="compositionally biased region" description="Polar residues" evidence="1">
    <location>
        <begin position="1298"/>
        <end position="1313"/>
    </location>
</feature>
<feature type="compositionally biased region" description="Polar residues" evidence="1">
    <location>
        <begin position="1821"/>
        <end position="1867"/>
    </location>
</feature>
<reference evidence="2 3" key="1">
    <citation type="journal article" date="2013" name="Nature">
        <title>Insights into bilaterian evolution from three spiralian genomes.</title>
        <authorList>
            <person name="Simakov O."/>
            <person name="Marletaz F."/>
            <person name="Cho S.J."/>
            <person name="Edsinger-Gonzales E."/>
            <person name="Havlak P."/>
            <person name="Hellsten U."/>
            <person name="Kuo D.H."/>
            <person name="Larsson T."/>
            <person name="Lv J."/>
            <person name="Arendt D."/>
            <person name="Savage R."/>
            <person name="Osoegawa K."/>
            <person name="de Jong P."/>
            <person name="Grimwood J."/>
            <person name="Chapman J.A."/>
            <person name="Shapiro H."/>
            <person name="Aerts A."/>
            <person name="Otillar R.P."/>
            <person name="Terry A.Y."/>
            <person name="Boore J.L."/>
            <person name="Grigoriev I.V."/>
            <person name="Lindberg D.R."/>
            <person name="Seaver E.C."/>
            <person name="Weisblat D.A."/>
            <person name="Putnam N.H."/>
            <person name="Rokhsar D.S."/>
        </authorList>
    </citation>
    <scope>NUCLEOTIDE SEQUENCE [LARGE SCALE GENOMIC DNA]</scope>
</reference>
<feature type="region of interest" description="Disordered" evidence="1">
    <location>
        <begin position="1293"/>
        <end position="1344"/>
    </location>
</feature>
<feature type="compositionally biased region" description="Low complexity" evidence="1">
    <location>
        <begin position="374"/>
        <end position="395"/>
    </location>
</feature>
<feature type="region of interest" description="Disordered" evidence="1">
    <location>
        <begin position="138"/>
        <end position="204"/>
    </location>
</feature>
<evidence type="ECO:0000313" key="3">
    <source>
        <dbReference type="Proteomes" id="UP000030746"/>
    </source>
</evidence>
<feature type="region of interest" description="Disordered" evidence="1">
    <location>
        <begin position="871"/>
        <end position="981"/>
    </location>
</feature>